<accession>A0A6V8P896</accession>
<proteinExistence type="predicted"/>
<dbReference type="AlphaFoldDB" id="A0A6V8P896"/>
<dbReference type="Proteomes" id="UP000591948">
    <property type="component" value="Unassembled WGS sequence"/>
</dbReference>
<gene>
    <name evidence="1" type="ORF">HKBW3S33_01961</name>
</gene>
<reference evidence="1 2" key="1">
    <citation type="journal article" date="2020" name="Front. Microbiol.">
        <title>Single-cell genomics of novel Actinobacteria with the Wood-Ljungdahl pathway discovered in a serpentinizing system.</title>
        <authorList>
            <person name="Merino N."/>
            <person name="Kawai M."/>
            <person name="Boyd E.S."/>
            <person name="Colman D.R."/>
            <person name="McGlynn S.E."/>
            <person name="Nealson K.H."/>
            <person name="Kurokawa K."/>
            <person name="Hongoh Y."/>
        </authorList>
    </citation>
    <scope>NUCLEOTIDE SEQUENCE [LARGE SCALE GENOMIC DNA]</scope>
    <source>
        <strain evidence="1 2">S33</strain>
    </source>
</reference>
<comment type="caution">
    <text evidence="1">The sequence shown here is derived from an EMBL/GenBank/DDBJ whole genome shotgun (WGS) entry which is preliminary data.</text>
</comment>
<name>A0A6V8P896_9ACTN</name>
<sequence>MNYNELISEFLKLEKTRYLLKVDLFLMSCATVAERRESWSEKQFW</sequence>
<protein>
    <submittedName>
        <fullName evidence="1">Uncharacterized protein</fullName>
    </submittedName>
</protein>
<keyword evidence="2" id="KW-1185">Reference proteome</keyword>
<dbReference type="EMBL" id="BLRY01000273">
    <property type="protein sequence ID" value="GFP28547.1"/>
    <property type="molecule type" value="Genomic_DNA"/>
</dbReference>
<organism evidence="1 2">
    <name type="scientific">Candidatus Hakubella thermalkaliphila</name>
    <dbReference type="NCBI Taxonomy" id="2754717"/>
    <lineage>
        <taxon>Bacteria</taxon>
        <taxon>Bacillati</taxon>
        <taxon>Actinomycetota</taxon>
        <taxon>Actinomycetota incertae sedis</taxon>
        <taxon>Candidatus Hakubellales</taxon>
        <taxon>Candidatus Hakubellaceae</taxon>
        <taxon>Candidatus Hakubella</taxon>
    </lineage>
</organism>
<evidence type="ECO:0000313" key="1">
    <source>
        <dbReference type="EMBL" id="GFP28547.1"/>
    </source>
</evidence>
<evidence type="ECO:0000313" key="2">
    <source>
        <dbReference type="Proteomes" id="UP000591948"/>
    </source>
</evidence>